<name>A0ABQ9QGN4_9PEZI</name>
<sequence length="267" mass="29567">MLATRLEVKDYMAMLFTALRNIAAAPRRRAQSLEPFSDCTGPCSHSKKSTAIVTHGVFDDYSAFGRLSLRKYSYRDGLGGSHYRSPYTEPAHRNDEGYLSTGSSSASDSTRPNYHLPSISAGFGLHHNQFQLHSSTETFFDMKNKRALVKRFDTKGPGPHLNASSTSSTSDTFLRLSGDIPVPPLSVPTSLPLHFKRSNFLDTQTPSSALSEPAIASRSGISLAVSSRRNNSDNALPHNHEAHEMEMKENNPAKRLRIEDPMRAHYD</sequence>
<reference evidence="2 3" key="1">
    <citation type="submission" date="2016-10" db="EMBL/GenBank/DDBJ databases">
        <title>The genome sequence of Colletotrichum fioriniae PJ7.</title>
        <authorList>
            <person name="Baroncelli R."/>
        </authorList>
    </citation>
    <scope>NUCLEOTIDE SEQUENCE [LARGE SCALE GENOMIC DNA]</scope>
    <source>
        <strain evidence="2 3">Tom-12</strain>
    </source>
</reference>
<dbReference type="Proteomes" id="UP001227543">
    <property type="component" value="Unassembled WGS sequence"/>
</dbReference>
<evidence type="ECO:0000256" key="1">
    <source>
        <dbReference type="SAM" id="MobiDB-lite"/>
    </source>
</evidence>
<accession>A0ABQ9QGN4</accession>
<feature type="compositionally biased region" description="Low complexity" evidence="1">
    <location>
        <begin position="100"/>
        <end position="109"/>
    </location>
</feature>
<feature type="region of interest" description="Disordered" evidence="1">
    <location>
        <begin position="85"/>
        <end position="113"/>
    </location>
</feature>
<dbReference type="GeneID" id="85417399"/>
<comment type="caution">
    <text evidence="2">The sequence shown here is derived from an EMBL/GenBank/DDBJ whole genome shotgun (WGS) entry which is preliminary data.</text>
</comment>
<proteinExistence type="predicted"/>
<feature type="compositionally biased region" description="Basic and acidic residues" evidence="1">
    <location>
        <begin position="238"/>
        <end position="267"/>
    </location>
</feature>
<evidence type="ECO:0000313" key="3">
    <source>
        <dbReference type="Proteomes" id="UP001227543"/>
    </source>
</evidence>
<organism evidence="2 3">
    <name type="scientific">Colletotrichum tamarilloi</name>
    <dbReference type="NCBI Taxonomy" id="1209934"/>
    <lineage>
        <taxon>Eukaryota</taxon>
        <taxon>Fungi</taxon>
        <taxon>Dikarya</taxon>
        <taxon>Ascomycota</taxon>
        <taxon>Pezizomycotina</taxon>
        <taxon>Sordariomycetes</taxon>
        <taxon>Hypocreomycetidae</taxon>
        <taxon>Glomerellales</taxon>
        <taxon>Glomerellaceae</taxon>
        <taxon>Colletotrichum</taxon>
        <taxon>Colletotrichum acutatum species complex</taxon>
    </lineage>
</organism>
<keyword evidence="3" id="KW-1185">Reference proteome</keyword>
<dbReference type="EMBL" id="MLFU01000385">
    <property type="protein sequence ID" value="KAK1458534.1"/>
    <property type="molecule type" value="Genomic_DNA"/>
</dbReference>
<protein>
    <submittedName>
        <fullName evidence="2">Uncharacterized protein</fullName>
    </submittedName>
</protein>
<dbReference type="RefSeq" id="XP_060372260.1">
    <property type="nucleotide sequence ID" value="XM_060533161.1"/>
</dbReference>
<gene>
    <name evidence="2" type="ORF">CTAM01_17172</name>
</gene>
<evidence type="ECO:0000313" key="2">
    <source>
        <dbReference type="EMBL" id="KAK1458534.1"/>
    </source>
</evidence>
<feature type="non-terminal residue" evidence="2">
    <location>
        <position position="267"/>
    </location>
</feature>
<feature type="region of interest" description="Disordered" evidence="1">
    <location>
        <begin position="226"/>
        <end position="267"/>
    </location>
</feature>